<evidence type="ECO:0000256" key="2">
    <source>
        <dbReference type="ARBA" id="ARBA00005619"/>
    </source>
</evidence>
<dbReference type="KEGG" id="ure:UREG_00903"/>
<sequence>MKLSAVTLLLMSGHSAPTDGNEKCIPSYGRCLPARVPQCCGIPPSHTRERLLSFQSIPKLQPANSTSMLTDGLLLLRWSFAFLHSPILIHLVLYRSASAEGHNDFLLLGPSGSGKTAFCALVGSNAYRSVNDPTLADHRKTQVKYRVRDTPGHGKLRDAQGISQLKSMADSKPTKGTARGVIFMVDAGTIMDETELRDAAGYLHDVLLILQRRLANSRNSVFRKLPDVPVMIAANKQDLFTALPANSVKQRLEAEIERIRQSRRKGVLDADVNAGDDEQEILGSDEGQEKFTFKLLEEEVGLSLPANLGDIGDGRSDRSPGLRGQICTRFPPQARVCLLKVRHPYPNI</sequence>
<dbReference type="InterPro" id="IPR027417">
    <property type="entry name" value="P-loop_NTPase"/>
</dbReference>
<dbReference type="FunCoup" id="C4JF02">
    <property type="interactions" value="558"/>
</dbReference>
<feature type="chain" id="PRO_5002939234" description="Signal recognition particle receptor subunit beta" evidence="11">
    <location>
        <begin position="21"/>
        <end position="348"/>
    </location>
</feature>
<evidence type="ECO:0000256" key="9">
    <source>
        <dbReference type="ARBA" id="ARBA00023136"/>
    </source>
</evidence>
<dbReference type="Proteomes" id="UP000002058">
    <property type="component" value="Unassembled WGS sequence"/>
</dbReference>
<reference evidence="13" key="1">
    <citation type="journal article" date="2009" name="Genome Res.">
        <title>Comparative genomic analyses of the human fungal pathogens Coccidioides and their relatives.</title>
        <authorList>
            <person name="Sharpton T.J."/>
            <person name="Stajich J.E."/>
            <person name="Rounsley S.D."/>
            <person name="Gardner M.J."/>
            <person name="Wortman J.R."/>
            <person name="Jordar V.S."/>
            <person name="Maiti R."/>
            <person name="Kodira C.D."/>
            <person name="Neafsey D.E."/>
            <person name="Zeng Q."/>
            <person name="Hung C.-Y."/>
            <person name="McMahan C."/>
            <person name="Muszewska A."/>
            <person name="Grynberg M."/>
            <person name="Mandel M.A."/>
            <person name="Kellner E.M."/>
            <person name="Barker B.M."/>
            <person name="Galgiani J.N."/>
            <person name="Orbach M.J."/>
            <person name="Kirkland T.N."/>
            <person name="Cole G.T."/>
            <person name="Henn M.R."/>
            <person name="Birren B.W."/>
            <person name="Taylor J.W."/>
        </authorList>
    </citation>
    <scope>NUCLEOTIDE SEQUENCE [LARGE SCALE GENOMIC DNA]</scope>
    <source>
        <strain evidence="13">UAMH 1704</strain>
    </source>
</reference>
<dbReference type="GO" id="GO:0005525">
    <property type="term" value="F:GTP binding"/>
    <property type="evidence" value="ECO:0007669"/>
    <property type="project" value="UniProtKB-KW"/>
</dbReference>
<keyword evidence="11" id="KW-0732">Signal</keyword>
<dbReference type="GO" id="GO:0005789">
    <property type="term" value="C:endoplasmic reticulum membrane"/>
    <property type="evidence" value="ECO:0007669"/>
    <property type="project" value="UniProtKB-SubCell"/>
</dbReference>
<dbReference type="EMBL" id="CH476615">
    <property type="protein sequence ID" value="EEP76055.1"/>
    <property type="molecule type" value="Genomic_DNA"/>
</dbReference>
<evidence type="ECO:0000313" key="12">
    <source>
        <dbReference type="EMBL" id="EEP76055.1"/>
    </source>
</evidence>
<dbReference type="Gene3D" id="3.40.50.300">
    <property type="entry name" value="P-loop containing nucleotide triphosphate hydrolases"/>
    <property type="match status" value="1"/>
</dbReference>
<dbReference type="OrthoDB" id="41266at2759"/>
<keyword evidence="9" id="KW-0472">Membrane</keyword>
<gene>
    <name evidence="12" type="ORF">UREG_00903</name>
</gene>
<keyword evidence="13" id="KW-1185">Reference proteome</keyword>
<dbReference type="eggNOG" id="KOG0090">
    <property type="taxonomic scope" value="Eukaryota"/>
</dbReference>
<dbReference type="AlphaFoldDB" id="C4JF02"/>
<dbReference type="InterPro" id="IPR019009">
    <property type="entry name" value="SRP_receptor_beta_su"/>
</dbReference>
<accession>C4JF02</accession>
<evidence type="ECO:0000256" key="10">
    <source>
        <dbReference type="ARBA" id="ARBA00023170"/>
    </source>
</evidence>
<dbReference type="HOGENOM" id="CLU_052538_0_0_1"/>
<dbReference type="OMA" id="EGHNDFL"/>
<dbReference type="GeneID" id="8437701"/>
<organism evidence="12 13">
    <name type="scientific">Uncinocarpus reesii (strain UAMH 1704)</name>
    <dbReference type="NCBI Taxonomy" id="336963"/>
    <lineage>
        <taxon>Eukaryota</taxon>
        <taxon>Fungi</taxon>
        <taxon>Dikarya</taxon>
        <taxon>Ascomycota</taxon>
        <taxon>Pezizomycotina</taxon>
        <taxon>Eurotiomycetes</taxon>
        <taxon>Eurotiomycetidae</taxon>
        <taxon>Onygenales</taxon>
        <taxon>Onygenaceae</taxon>
        <taxon>Uncinocarpus</taxon>
    </lineage>
</organism>
<dbReference type="SUPFAM" id="SSF52540">
    <property type="entry name" value="P-loop containing nucleoside triphosphate hydrolases"/>
    <property type="match status" value="1"/>
</dbReference>
<keyword evidence="7" id="KW-1133">Transmembrane helix</keyword>
<name>C4JF02_UNCRE</name>
<comment type="subcellular location">
    <subcellularLocation>
        <location evidence="1">Endoplasmic reticulum membrane</location>
        <topology evidence="1">Single-pass membrane protein</topology>
    </subcellularLocation>
</comment>
<proteinExistence type="inferred from homology"/>
<keyword evidence="10" id="KW-0675">Receptor</keyword>
<comment type="similarity">
    <text evidence="2">Belongs to the SRP receptor beta subunit family.</text>
</comment>
<evidence type="ECO:0000256" key="11">
    <source>
        <dbReference type="SAM" id="SignalP"/>
    </source>
</evidence>
<evidence type="ECO:0000256" key="7">
    <source>
        <dbReference type="ARBA" id="ARBA00022989"/>
    </source>
</evidence>
<keyword evidence="4" id="KW-0812">Transmembrane</keyword>
<evidence type="ECO:0000256" key="3">
    <source>
        <dbReference type="ARBA" id="ARBA00020256"/>
    </source>
</evidence>
<keyword evidence="8" id="KW-0342">GTP-binding</keyword>
<keyword evidence="6" id="KW-0256">Endoplasmic reticulum</keyword>
<dbReference type="Pfam" id="PF09439">
    <property type="entry name" value="SRPRB"/>
    <property type="match status" value="1"/>
</dbReference>
<evidence type="ECO:0000256" key="1">
    <source>
        <dbReference type="ARBA" id="ARBA00004389"/>
    </source>
</evidence>
<evidence type="ECO:0000256" key="5">
    <source>
        <dbReference type="ARBA" id="ARBA00022741"/>
    </source>
</evidence>
<protein>
    <recommendedName>
        <fullName evidence="3">Signal recognition particle receptor subunit beta</fullName>
    </recommendedName>
</protein>
<dbReference type="RefSeq" id="XP_002541388.1">
    <property type="nucleotide sequence ID" value="XM_002541342.1"/>
</dbReference>
<dbReference type="STRING" id="336963.C4JF02"/>
<evidence type="ECO:0000256" key="8">
    <source>
        <dbReference type="ARBA" id="ARBA00023134"/>
    </source>
</evidence>
<evidence type="ECO:0000313" key="13">
    <source>
        <dbReference type="Proteomes" id="UP000002058"/>
    </source>
</evidence>
<dbReference type="InParanoid" id="C4JF02"/>
<evidence type="ECO:0000256" key="6">
    <source>
        <dbReference type="ARBA" id="ARBA00022824"/>
    </source>
</evidence>
<dbReference type="VEuPathDB" id="FungiDB:UREG_00903"/>
<evidence type="ECO:0000256" key="4">
    <source>
        <dbReference type="ARBA" id="ARBA00022692"/>
    </source>
</evidence>
<keyword evidence="5" id="KW-0547">Nucleotide-binding</keyword>
<feature type="signal peptide" evidence="11">
    <location>
        <begin position="1"/>
        <end position="20"/>
    </location>
</feature>